<evidence type="ECO:0000313" key="2">
    <source>
        <dbReference type="Proteomes" id="UP001206983"/>
    </source>
</evidence>
<evidence type="ECO:0000313" key="1">
    <source>
        <dbReference type="EMBL" id="MCQ6963085.1"/>
    </source>
</evidence>
<dbReference type="Proteomes" id="UP001206983">
    <property type="component" value="Unassembled WGS sequence"/>
</dbReference>
<gene>
    <name evidence="1" type="ORF">PV02_08590</name>
</gene>
<proteinExistence type="predicted"/>
<name>A0AAE3HB96_9EURY</name>
<dbReference type="EMBL" id="JTEO01000004">
    <property type="protein sequence ID" value="MCQ6963085.1"/>
    <property type="molecule type" value="Genomic_DNA"/>
</dbReference>
<sequence>MNTLYNLREWIYECERFLFLAEVHFHKEDVVPSHHRFACEMNGALLEAMLDRAKEIYRTHPHRLGFTSCLSSHEMGMLKRTLDGICREDWESMCLESVLESQKILHGLGQAVDRDIMQTYESKGYPSFYKLCGVRYA</sequence>
<organism evidence="1 2">
    <name type="scientific">Methanolobus chelungpuianus</name>
    <dbReference type="NCBI Taxonomy" id="502115"/>
    <lineage>
        <taxon>Archaea</taxon>
        <taxon>Methanobacteriati</taxon>
        <taxon>Methanobacteriota</taxon>
        <taxon>Stenosarchaea group</taxon>
        <taxon>Methanomicrobia</taxon>
        <taxon>Methanosarcinales</taxon>
        <taxon>Methanosarcinaceae</taxon>
        <taxon>Methanolobus</taxon>
    </lineage>
</organism>
<keyword evidence="2" id="KW-1185">Reference proteome</keyword>
<protein>
    <submittedName>
        <fullName evidence="1">Uncharacterized protein</fullName>
    </submittedName>
</protein>
<dbReference type="AlphaFoldDB" id="A0AAE3HB96"/>
<reference evidence="1 2" key="1">
    <citation type="journal article" date="2011" name="Appl. Environ. Microbiol.">
        <title>Methanogenic archaea isolated from Taiwan's Chelungpu fault.</title>
        <authorList>
            <person name="Wu S.Y."/>
            <person name="Lai M.C."/>
        </authorList>
    </citation>
    <scope>NUCLEOTIDE SEQUENCE [LARGE SCALE GENOMIC DNA]</scope>
    <source>
        <strain evidence="1 2">St545Mb</strain>
    </source>
</reference>
<accession>A0AAE3HB96</accession>
<comment type="caution">
    <text evidence="1">The sequence shown here is derived from an EMBL/GenBank/DDBJ whole genome shotgun (WGS) entry which is preliminary data.</text>
</comment>
<dbReference type="RefSeq" id="WP_256622980.1">
    <property type="nucleotide sequence ID" value="NZ_JTEO01000004.1"/>
</dbReference>